<feature type="domain" description="NADP-dependent oxidoreductase" evidence="1">
    <location>
        <begin position="16"/>
        <end position="286"/>
    </location>
</feature>
<dbReference type="InterPro" id="IPR036812">
    <property type="entry name" value="NAD(P)_OxRdtase_dom_sf"/>
</dbReference>
<dbReference type="PANTHER" id="PTHR43312:SF1">
    <property type="entry name" value="NADP-DEPENDENT OXIDOREDUCTASE DOMAIN-CONTAINING PROTEIN"/>
    <property type="match status" value="1"/>
</dbReference>
<accession>A0A264W740</accession>
<dbReference type="AlphaFoldDB" id="A0A264W740"/>
<dbReference type="Gene3D" id="3.20.20.100">
    <property type="entry name" value="NADP-dependent oxidoreductase domain"/>
    <property type="match status" value="1"/>
</dbReference>
<dbReference type="InterPro" id="IPR020471">
    <property type="entry name" value="AKR"/>
</dbReference>
<dbReference type="InterPro" id="IPR053135">
    <property type="entry name" value="AKR2_Oxidoreductase"/>
</dbReference>
<protein>
    <recommendedName>
        <fullName evidence="1">NADP-dependent oxidoreductase domain-containing protein</fullName>
    </recommendedName>
</protein>
<proteinExistence type="predicted"/>
<dbReference type="SUPFAM" id="SSF51430">
    <property type="entry name" value="NAD(P)-linked oxidoreductase"/>
    <property type="match status" value="1"/>
</dbReference>
<dbReference type="OrthoDB" id="9773828at2"/>
<dbReference type="GO" id="GO:0016491">
    <property type="term" value="F:oxidoreductase activity"/>
    <property type="evidence" value="ECO:0007669"/>
    <property type="project" value="InterPro"/>
</dbReference>
<dbReference type="InterPro" id="IPR023210">
    <property type="entry name" value="NADP_OxRdtase_dom"/>
</dbReference>
<name>A0A264W740_9BACL</name>
<dbReference type="Pfam" id="PF00248">
    <property type="entry name" value="Aldo_ket_red"/>
    <property type="match status" value="1"/>
</dbReference>
<dbReference type="PRINTS" id="PR00069">
    <property type="entry name" value="ALDKETRDTASE"/>
</dbReference>
<dbReference type="Proteomes" id="UP000217065">
    <property type="component" value="Unassembled WGS sequence"/>
</dbReference>
<evidence type="ECO:0000313" key="2">
    <source>
        <dbReference type="EMBL" id="OZS79341.1"/>
    </source>
</evidence>
<gene>
    <name evidence="2" type="ORF">CF394_02675</name>
</gene>
<evidence type="ECO:0000313" key="3">
    <source>
        <dbReference type="Proteomes" id="UP000217065"/>
    </source>
</evidence>
<dbReference type="RefSeq" id="WP_094941722.1">
    <property type="nucleotide sequence ID" value="NZ_NOKQ01000134.1"/>
</dbReference>
<reference evidence="2 3" key="1">
    <citation type="submission" date="2017-07" db="EMBL/GenBank/DDBJ databases">
        <title>Tetzosporium hominis gen.nov. sp.nov.</title>
        <authorList>
            <person name="Tetz G."/>
            <person name="Tetz V."/>
        </authorList>
    </citation>
    <scope>NUCLEOTIDE SEQUENCE [LARGE SCALE GENOMIC DNA]</scope>
    <source>
        <strain evidence="2 3">VT-49</strain>
    </source>
</reference>
<dbReference type="EMBL" id="NOKQ01000134">
    <property type="protein sequence ID" value="OZS79341.1"/>
    <property type="molecule type" value="Genomic_DNA"/>
</dbReference>
<sequence length="300" mass="33765">MKTQRLGKSTLEISELSLGGMSFPKEQDKTDAIIRHALEQGINWIDTADLYEHGDNETRIGKSLQGLRSDVHISTKVGNRFTAGKEGWTWDPDPKWIEQAVEGSLKRLDTDYIDLYQLHGGTKEDDWDGIIEVFERLRSQGKIREYGISSIRPNVIYPYFENSQAISVMMQYSALDRRAESVFPFLEQHDIGLLVRGGQAKGLLTDAALKKLEKHSQYGSYDESTLQQTVKQMYQTIPHLGATSLAHILGQPAVSSVVIGTSSLQQLKDTLHNYHTGVSKKDIMQLIALSKAETYKEHVD</sequence>
<dbReference type="CDD" id="cd19086">
    <property type="entry name" value="AKR_AKR11C1"/>
    <property type="match status" value="1"/>
</dbReference>
<comment type="caution">
    <text evidence="2">The sequence shown here is derived from an EMBL/GenBank/DDBJ whole genome shotgun (WGS) entry which is preliminary data.</text>
</comment>
<organism evidence="2 3">
    <name type="scientific">Tetzosporium hominis</name>
    <dbReference type="NCBI Taxonomy" id="2020506"/>
    <lineage>
        <taxon>Bacteria</taxon>
        <taxon>Bacillati</taxon>
        <taxon>Bacillota</taxon>
        <taxon>Bacilli</taxon>
        <taxon>Bacillales</taxon>
        <taxon>Caryophanaceae</taxon>
        <taxon>Tetzosporium</taxon>
    </lineage>
</organism>
<evidence type="ECO:0000259" key="1">
    <source>
        <dbReference type="Pfam" id="PF00248"/>
    </source>
</evidence>
<keyword evidence="3" id="KW-1185">Reference proteome</keyword>
<dbReference type="PANTHER" id="PTHR43312">
    <property type="entry name" value="D-THREO-ALDOSE 1-DEHYDROGENASE"/>
    <property type="match status" value="1"/>
</dbReference>